<dbReference type="Pfam" id="PF24626">
    <property type="entry name" value="SH3_Tf2-1"/>
    <property type="match status" value="1"/>
</dbReference>
<keyword evidence="10" id="KW-0238">DNA-binding</keyword>
<dbReference type="GO" id="GO:0015074">
    <property type="term" value="P:DNA integration"/>
    <property type="evidence" value="ECO:0007669"/>
    <property type="project" value="UniProtKB-KW"/>
</dbReference>
<accession>A0A5A7UFM7</accession>
<evidence type="ECO:0000259" key="14">
    <source>
        <dbReference type="Pfam" id="PF00078"/>
    </source>
</evidence>
<evidence type="ECO:0000259" key="16">
    <source>
        <dbReference type="Pfam" id="PF17919"/>
    </source>
</evidence>
<dbReference type="GO" id="GO:0046872">
    <property type="term" value="F:metal ion binding"/>
    <property type="evidence" value="ECO:0007669"/>
    <property type="project" value="UniProtKB-KW"/>
</dbReference>
<feature type="domain" description="DDE Tnp4" evidence="15">
    <location>
        <begin position="1020"/>
        <end position="1177"/>
    </location>
</feature>
<evidence type="ECO:0000256" key="1">
    <source>
        <dbReference type="ARBA" id="ARBA00001968"/>
    </source>
</evidence>
<dbReference type="GO" id="GO:0003964">
    <property type="term" value="F:RNA-directed DNA polymerase activity"/>
    <property type="evidence" value="ECO:0007669"/>
    <property type="project" value="UniProtKB-KW"/>
</dbReference>
<keyword evidence="9" id="KW-0808">Transferase</keyword>
<keyword evidence="4" id="KW-0064">Aspartyl protease</keyword>
<feature type="domain" description="Reverse transcriptase" evidence="14">
    <location>
        <begin position="154"/>
        <end position="303"/>
    </location>
</feature>
<dbReference type="GO" id="GO:0003887">
    <property type="term" value="F:DNA-directed DNA polymerase activity"/>
    <property type="evidence" value="ECO:0007669"/>
    <property type="project" value="UniProtKB-KW"/>
</dbReference>
<dbReference type="CDD" id="cd01647">
    <property type="entry name" value="RT_LTR"/>
    <property type="match status" value="1"/>
</dbReference>
<dbReference type="InterPro" id="IPR050951">
    <property type="entry name" value="Retrovirus_Pol_polyprotein"/>
</dbReference>
<dbReference type="InterPro" id="IPR043128">
    <property type="entry name" value="Rev_trsase/Diguanyl_cyclase"/>
</dbReference>
<dbReference type="GO" id="GO:0006508">
    <property type="term" value="P:proteolysis"/>
    <property type="evidence" value="ECO:0007669"/>
    <property type="project" value="UniProtKB-KW"/>
</dbReference>
<feature type="domain" description="Tf2-1-like SH3-like" evidence="18">
    <location>
        <begin position="668"/>
        <end position="715"/>
    </location>
</feature>
<dbReference type="InterPro" id="IPR000477">
    <property type="entry name" value="RT_dom"/>
</dbReference>
<evidence type="ECO:0000256" key="3">
    <source>
        <dbReference type="ARBA" id="ARBA00022723"/>
    </source>
</evidence>
<evidence type="ECO:0000256" key="7">
    <source>
        <dbReference type="ARBA" id="ARBA00022908"/>
    </source>
</evidence>
<comment type="cofactor">
    <cofactor evidence="1">
        <name>a divalent metal cation</name>
        <dbReference type="ChEBI" id="CHEBI:60240"/>
    </cofactor>
</comment>
<evidence type="ECO:0000313" key="22">
    <source>
        <dbReference type="Proteomes" id="UP000321947"/>
    </source>
</evidence>
<feature type="domain" description="Integrase zinc-binding" evidence="17">
    <location>
        <begin position="541"/>
        <end position="599"/>
    </location>
</feature>
<dbReference type="Gene3D" id="3.30.70.270">
    <property type="match status" value="2"/>
</dbReference>
<dbReference type="Gene3D" id="3.10.10.10">
    <property type="entry name" value="HIV Type 1 Reverse Transcriptase, subunit A, domain 1"/>
    <property type="match status" value="1"/>
</dbReference>
<feature type="compositionally biased region" description="Low complexity" evidence="13">
    <location>
        <begin position="828"/>
        <end position="841"/>
    </location>
</feature>
<dbReference type="Gene3D" id="3.10.20.370">
    <property type="match status" value="1"/>
</dbReference>
<evidence type="ECO:0000256" key="5">
    <source>
        <dbReference type="ARBA" id="ARBA00022801"/>
    </source>
</evidence>
<reference evidence="21 22" key="1">
    <citation type="submission" date="2019-08" db="EMBL/GenBank/DDBJ databases">
        <title>Draft genome sequences of two oriental melons (Cucumis melo L. var makuwa).</title>
        <authorList>
            <person name="Kwon S.-Y."/>
        </authorList>
    </citation>
    <scope>NUCLEOTIDE SEQUENCE [LARGE SCALE GENOMIC DNA]</scope>
    <source>
        <strain evidence="22">cv. Chang Bougi</strain>
        <strain evidence="21">cv. SW 3</strain>
        <tissue evidence="19">Leaf</tissue>
    </source>
</reference>
<evidence type="ECO:0000256" key="12">
    <source>
        <dbReference type="ARBA" id="ARBA00023268"/>
    </source>
</evidence>
<dbReference type="Proteomes" id="UP000321947">
    <property type="component" value="Unassembled WGS sequence"/>
</dbReference>
<dbReference type="GO" id="GO:0003677">
    <property type="term" value="F:DNA binding"/>
    <property type="evidence" value="ECO:0007669"/>
    <property type="project" value="UniProtKB-KW"/>
</dbReference>
<keyword evidence="12" id="KW-0511">Multifunctional enzyme</keyword>
<dbReference type="InterPro" id="IPR043502">
    <property type="entry name" value="DNA/RNA_pol_sf"/>
</dbReference>
<dbReference type="Pfam" id="PF00078">
    <property type="entry name" value="RVT_1"/>
    <property type="match status" value="1"/>
</dbReference>
<dbReference type="GO" id="GO:0004190">
    <property type="term" value="F:aspartic-type endopeptidase activity"/>
    <property type="evidence" value="ECO:0007669"/>
    <property type="project" value="UniProtKB-KW"/>
</dbReference>
<dbReference type="EMBL" id="SSTE01010863">
    <property type="protein sequence ID" value="KAA0052279.1"/>
    <property type="molecule type" value="Genomic_DNA"/>
</dbReference>
<evidence type="ECO:0000256" key="13">
    <source>
        <dbReference type="SAM" id="MobiDB-lite"/>
    </source>
</evidence>
<feature type="domain" description="Reverse transcriptase/retrotransposon-derived protein RNase H-like" evidence="16">
    <location>
        <begin position="350"/>
        <end position="441"/>
    </location>
</feature>
<keyword evidence="5" id="KW-0378">Hydrolase</keyword>
<dbReference type="Gene3D" id="1.10.340.70">
    <property type="match status" value="1"/>
</dbReference>
<gene>
    <name evidence="20" type="ORF">E5676_scaffold113G00930</name>
    <name evidence="19" type="ORF">E6C27_scaffold207G001070</name>
</gene>
<dbReference type="PANTHER" id="PTHR37984:SF5">
    <property type="entry name" value="PROTEIN NYNRIN-LIKE"/>
    <property type="match status" value="1"/>
</dbReference>
<dbReference type="InterPro" id="IPR041577">
    <property type="entry name" value="RT_RNaseH_2"/>
</dbReference>
<evidence type="ECO:0000313" key="19">
    <source>
        <dbReference type="EMBL" id="KAA0052279.1"/>
    </source>
</evidence>
<dbReference type="GO" id="GO:0006310">
    <property type="term" value="P:DNA recombination"/>
    <property type="evidence" value="ECO:0007669"/>
    <property type="project" value="UniProtKB-KW"/>
</dbReference>
<name>A0A5A7UFM7_CUCMM</name>
<dbReference type="InterPro" id="IPR041588">
    <property type="entry name" value="Integrase_H2C2"/>
</dbReference>
<evidence type="ECO:0000259" key="17">
    <source>
        <dbReference type="Pfam" id="PF17921"/>
    </source>
</evidence>
<keyword evidence="9" id="KW-0548">Nucleotidyltransferase</keyword>
<dbReference type="PANTHER" id="PTHR37984">
    <property type="entry name" value="PROTEIN CBG26694"/>
    <property type="match status" value="1"/>
</dbReference>
<evidence type="ECO:0000256" key="9">
    <source>
        <dbReference type="ARBA" id="ARBA00022932"/>
    </source>
</evidence>
<comment type="caution">
    <text evidence="19">The sequence shown here is derived from an EMBL/GenBank/DDBJ whole genome shotgun (WGS) entry which is preliminary data.</text>
</comment>
<keyword evidence="11" id="KW-0233">DNA recombination</keyword>
<feature type="region of interest" description="Disordered" evidence="13">
    <location>
        <begin position="818"/>
        <end position="886"/>
    </location>
</feature>
<evidence type="ECO:0000259" key="18">
    <source>
        <dbReference type="Pfam" id="PF24626"/>
    </source>
</evidence>
<keyword evidence="8" id="KW-0695">RNA-directed DNA polymerase</keyword>
<keyword evidence="6" id="KW-0460">Magnesium</keyword>
<keyword evidence="7" id="KW-0229">DNA integration</keyword>
<dbReference type="InterPro" id="IPR056924">
    <property type="entry name" value="SH3_Tf2-1"/>
</dbReference>
<keyword evidence="9" id="KW-0239">DNA-directed DNA polymerase</keyword>
<dbReference type="Pfam" id="PF17919">
    <property type="entry name" value="RT_RNaseH_2"/>
    <property type="match status" value="1"/>
</dbReference>
<evidence type="ECO:0000313" key="21">
    <source>
        <dbReference type="Proteomes" id="UP000321393"/>
    </source>
</evidence>
<dbReference type="FunFam" id="3.30.70.270:FF:000020">
    <property type="entry name" value="Transposon Tf2-6 polyprotein-like Protein"/>
    <property type="match status" value="1"/>
</dbReference>
<dbReference type="Proteomes" id="UP000321393">
    <property type="component" value="Unassembled WGS sequence"/>
</dbReference>
<dbReference type="SUPFAM" id="SSF56672">
    <property type="entry name" value="DNA/RNA polymerases"/>
    <property type="match status" value="1"/>
</dbReference>
<dbReference type="Pfam" id="PF17921">
    <property type="entry name" value="Integrase_H2C2"/>
    <property type="match status" value="1"/>
</dbReference>
<dbReference type="Pfam" id="PF13359">
    <property type="entry name" value="DDE_Tnp_4"/>
    <property type="match status" value="1"/>
</dbReference>
<dbReference type="EMBL" id="SSTD01015999">
    <property type="protein sequence ID" value="TYK01845.1"/>
    <property type="molecule type" value="Genomic_DNA"/>
</dbReference>
<evidence type="ECO:0000259" key="15">
    <source>
        <dbReference type="Pfam" id="PF13359"/>
    </source>
</evidence>
<dbReference type="OrthoDB" id="784813at2759"/>
<proteinExistence type="predicted"/>
<organism evidence="19 21">
    <name type="scientific">Cucumis melo var. makuwa</name>
    <name type="common">Oriental melon</name>
    <dbReference type="NCBI Taxonomy" id="1194695"/>
    <lineage>
        <taxon>Eukaryota</taxon>
        <taxon>Viridiplantae</taxon>
        <taxon>Streptophyta</taxon>
        <taxon>Embryophyta</taxon>
        <taxon>Tracheophyta</taxon>
        <taxon>Spermatophyta</taxon>
        <taxon>Magnoliopsida</taxon>
        <taxon>eudicotyledons</taxon>
        <taxon>Gunneridae</taxon>
        <taxon>Pentapetalae</taxon>
        <taxon>rosids</taxon>
        <taxon>fabids</taxon>
        <taxon>Cucurbitales</taxon>
        <taxon>Cucurbitaceae</taxon>
        <taxon>Benincaseae</taxon>
        <taxon>Cucumis</taxon>
    </lineage>
</organism>
<evidence type="ECO:0000256" key="11">
    <source>
        <dbReference type="ARBA" id="ARBA00023172"/>
    </source>
</evidence>
<protein>
    <submittedName>
        <fullName evidence="19">Pol protein</fullName>
    </submittedName>
</protein>
<evidence type="ECO:0000256" key="8">
    <source>
        <dbReference type="ARBA" id="ARBA00022918"/>
    </source>
</evidence>
<evidence type="ECO:0000256" key="2">
    <source>
        <dbReference type="ARBA" id="ARBA00022670"/>
    </source>
</evidence>
<dbReference type="InterPro" id="IPR027806">
    <property type="entry name" value="HARBI1_dom"/>
</dbReference>
<keyword evidence="3" id="KW-0479">Metal-binding</keyword>
<evidence type="ECO:0000256" key="6">
    <source>
        <dbReference type="ARBA" id="ARBA00022842"/>
    </source>
</evidence>
<keyword evidence="2" id="KW-0645">Protease</keyword>
<feature type="region of interest" description="Disordered" evidence="13">
    <location>
        <begin position="1308"/>
        <end position="1332"/>
    </location>
</feature>
<sequence length="1367" mass="154402">MDWLSINHASINCSCKEVVFNPPSKASFKFKGAGTMVLPKVISAMKKANKLLNQGTWGILASVVNTREPEVSVSSEAVVREYPDVFPDELSGLLPSRKIDFAIELEPDTAPISRALYRMAPAELKELKVQLQELLDKGFIRPSVSPWGAPVLFVKKKDGSMRLFIDYRELNKVTVKNGYPLPKIADLFDQLQGATIFSKIDLRSSYHQLRIRDSDISKTAFHSRYGHYEFIVMSFRLTNASAVFMDLMNRVFKDFLDIFVIVFIDDILVYSKTEAEHEEHLHQVLETLRANKLYDPAKIEAVTNWSQPSTVSKVHSFLGLVGYYRRFVEDFSRIASPLTQLTRKGTSFVWSPACESSFQELKRKLVTAPVLTVPDESESFFIYSDTSKKGLGCLLMQQGKVVAYASHQLKSHEQNYPTHDLELAVVAFALKIWRHYLYGKANVVADALSRKVSRSVALITKQAPLLRDFEGAGIAVSVGEVTAQLAQLSIQPTLRQRIIVAQLNDPYLVEKHCLAEVGQVEEFSISSDSGLMFERHLCVPVDSAVKNELLTEAHSSPFSMHPGSTKMYQNLKRVYLWRNMKREVADFVSRCLVCQYVKAPRRKPAELPMTLKVYTVIWVVVDRLTKSAHFVPGKSTYTAKMLVSHRSSRKDFGLHWARGSTYERCSEVEKKGKLSPRLVGPFEILERIGPVAYPLVLPSSFSAVHDAFHVSMLRKSNLSRFWQERSKRSVIEELHWSKFFGETTELKKPLGKERMTLDSSTPSCSRIRTFKNETFCIKLVEPSFSITHVTSATTAEESHRAASVSRVVRVNPSAIIHPNRRADRLHTVPSVRSPPSESRQPIPFVYRRSVQSEPVRPQPDPCESAHASHPYGSEPRPQPPCEPHAAEPSHPCACEPPCTCEPPTRAALCLLAEPPSCFPYFSSRLFGYTKDQIVLGVPLGSPKTRCVPTGSQIARVQERASSEAEVEVRARASWRLTRSDRGETVVGLSSTEIVDAEEMVAMFLHVLAHDNFLEALDEKYIKVNVPASDRPMFRTRKGEIAINVLSVCDTKEDFVYVLVGWEGSVADSWILRDAIARQNKLQVPKGYYYLSDAGYLNAKGFLAPYKCQRYHLQEWHSAGNFLTTAKTYFNMKHSSPRNVIEWAFGVLKDRWTILHGKSYYPLQVQCRTILACCLLHNLINREMTNYENIGDVDEEDSAYATTTVLHKTFIGNLLSCTKACMDGGGGHFCRSHPAGKRLLNKPFLYYVKLAYVFDHDDRTMDLFVETFAIVGSNEPVEYEGFDMPVGNKKFPSMYSQGIDISQEYVRTSRPTRTSDGRVGLSGSKRKRESQQKGELEVIHMAVECTNDQLRMIVEWPARALANDTHVR</sequence>
<evidence type="ECO:0000256" key="10">
    <source>
        <dbReference type="ARBA" id="ARBA00023125"/>
    </source>
</evidence>
<evidence type="ECO:0000313" key="20">
    <source>
        <dbReference type="EMBL" id="TYK01845.1"/>
    </source>
</evidence>
<evidence type="ECO:0000256" key="4">
    <source>
        <dbReference type="ARBA" id="ARBA00022750"/>
    </source>
</evidence>